<dbReference type="EC" id="6.3.4.15" evidence="3"/>
<evidence type="ECO:0000259" key="2">
    <source>
        <dbReference type="PROSITE" id="PS51733"/>
    </source>
</evidence>
<comment type="caution">
    <text evidence="3">The sequence shown here is derived from an EMBL/GenBank/DDBJ whole genome shotgun (WGS) entry which is preliminary data.</text>
</comment>
<dbReference type="EMBL" id="JAUHJS010000002">
    <property type="protein sequence ID" value="MDN4164822.1"/>
    <property type="molecule type" value="Genomic_DNA"/>
</dbReference>
<dbReference type="Gene3D" id="3.30.930.10">
    <property type="entry name" value="Bira Bifunctional Protein, Domain 2"/>
    <property type="match status" value="1"/>
</dbReference>
<sequence length="270" mass="30542">MSANFVNFRFIIGNKTSHFYLHKIFTKTLFLGKKLVFLPSCHSTNDIAADFIGQGLASEGMLVYTDHQTQGRGQRGNVWESGVGQNLAFSLIVQPRFLQASEQFHLQKAISLGVYDALSTVCEGVKVKWPNDIYIHDRKVGGILIENSLRNTQVQWTVVGIGINVNQKEFSAPLAASLAYFTGEEYDLFALMEDMVLHIEARYLQLRNGGHEVLSAQFEEVLYWKNEWHEFEAESVFQGQIVGLAPDGRLKIETSEGLRLFAFKEVVFKK</sequence>
<feature type="domain" description="BPL/LPL catalytic" evidence="2">
    <location>
        <begin position="31"/>
        <end position="207"/>
    </location>
</feature>
<name>A0ABT8F317_9BACT</name>
<dbReference type="RefSeq" id="WP_320003348.1">
    <property type="nucleotide sequence ID" value="NZ_JAUHJS010000002.1"/>
</dbReference>
<dbReference type="PANTHER" id="PTHR12835">
    <property type="entry name" value="BIOTIN PROTEIN LIGASE"/>
    <property type="match status" value="1"/>
</dbReference>
<evidence type="ECO:0000313" key="4">
    <source>
        <dbReference type="Proteomes" id="UP001168552"/>
    </source>
</evidence>
<gene>
    <name evidence="3" type="ORF">QWY31_04875</name>
</gene>
<dbReference type="PANTHER" id="PTHR12835:SF5">
    <property type="entry name" value="BIOTIN--PROTEIN LIGASE"/>
    <property type="match status" value="1"/>
</dbReference>
<dbReference type="CDD" id="cd16442">
    <property type="entry name" value="BPL"/>
    <property type="match status" value="1"/>
</dbReference>
<dbReference type="InterPro" id="IPR045864">
    <property type="entry name" value="aa-tRNA-synth_II/BPL/LPL"/>
</dbReference>
<dbReference type="PROSITE" id="PS51733">
    <property type="entry name" value="BPL_LPL_CATALYTIC"/>
    <property type="match status" value="1"/>
</dbReference>
<accession>A0ABT8F317</accession>
<dbReference type="NCBIfam" id="TIGR00121">
    <property type="entry name" value="birA_ligase"/>
    <property type="match status" value="1"/>
</dbReference>
<dbReference type="GO" id="GO:0004077">
    <property type="term" value="F:biotin--[biotin carboxyl-carrier protein] ligase activity"/>
    <property type="evidence" value="ECO:0007669"/>
    <property type="project" value="UniProtKB-EC"/>
</dbReference>
<dbReference type="Pfam" id="PF03099">
    <property type="entry name" value="BPL_LplA_LipB"/>
    <property type="match status" value="1"/>
</dbReference>
<keyword evidence="4" id="KW-1185">Reference proteome</keyword>
<proteinExistence type="predicted"/>
<dbReference type="InterPro" id="IPR004408">
    <property type="entry name" value="Biotin_CoA_COase_ligase"/>
</dbReference>
<evidence type="ECO:0000313" key="3">
    <source>
        <dbReference type="EMBL" id="MDN4164822.1"/>
    </source>
</evidence>
<dbReference type="SUPFAM" id="SSF55681">
    <property type="entry name" value="Class II aaRS and biotin synthetases"/>
    <property type="match status" value="1"/>
</dbReference>
<organism evidence="3 4">
    <name type="scientific">Shiella aurantiaca</name>
    <dbReference type="NCBI Taxonomy" id="3058365"/>
    <lineage>
        <taxon>Bacteria</taxon>
        <taxon>Pseudomonadati</taxon>
        <taxon>Bacteroidota</taxon>
        <taxon>Cytophagia</taxon>
        <taxon>Cytophagales</taxon>
        <taxon>Shiellaceae</taxon>
        <taxon>Shiella</taxon>
    </lineage>
</organism>
<reference evidence="3" key="1">
    <citation type="submission" date="2023-06" db="EMBL/GenBank/DDBJ databases">
        <title>Cytophagales bacterium Strain LB-30, isolated from soil.</title>
        <authorList>
            <person name="Liu B."/>
        </authorList>
    </citation>
    <scope>NUCLEOTIDE SEQUENCE</scope>
    <source>
        <strain evidence="3">LB-30</strain>
    </source>
</reference>
<dbReference type="Proteomes" id="UP001168552">
    <property type="component" value="Unassembled WGS sequence"/>
</dbReference>
<dbReference type="InterPro" id="IPR004143">
    <property type="entry name" value="BPL_LPL_catalytic"/>
</dbReference>
<protein>
    <submittedName>
        <fullName evidence="3">Biotin--[acetyl-CoA-carboxylase] ligase</fullName>
        <ecNumber evidence="3">6.3.4.15</ecNumber>
    </submittedName>
</protein>
<keyword evidence="1 3" id="KW-0436">Ligase</keyword>
<evidence type="ECO:0000256" key="1">
    <source>
        <dbReference type="ARBA" id="ARBA00022598"/>
    </source>
</evidence>